<dbReference type="AlphaFoldDB" id="A0A6V8R5S3"/>
<reference evidence="1 2" key="1">
    <citation type="submission" date="2020-07" db="EMBL/GenBank/DDBJ databases">
        <title>Trichoderma asperellum IC-1 whole genome shotgun sequence.</title>
        <authorList>
            <person name="Kanamasa S."/>
            <person name="Takahashi H."/>
        </authorList>
    </citation>
    <scope>NUCLEOTIDE SEQUENCE [LARGE SCALE GENOMIC DNA]</scope>
    <source>
        <strain evidence="1 2">IC-1</strain>
    </source>
</reference>
<comment type="caution">
    <text evidence="1">The sequence shown here is derived from an EMBL/GenBank/DDBJ whole genome shotgun (WGS) entry which is preliminary data.</text>
</comment>
<dbReference type="Gene3D" id="1.10.150.240">
    <property type="entry name" value="Putative phosphatase, domain 2"/>
    <property type="match status" value="1"/>
</dbReference>
<dbReference type="InterPro" id="IPR006439">
    <property type="entry name" value="HAD-SF_hydro_IA"/>
</dbReference>
<dbReference type="NCBIfam" id="TIGR01509">
    <property type="entry name" value="HAD-SF-IA-v3"/>
    <property type="match status" value="1"/>
</dbReference>
<dbReference type="InterPro" id="IPR036412">
    <property type="entry name" value="HAD-like_sf"/>
</dbReference>
<accession>A0A6V8R5S3</accession>
<dbReference type="PANTHER" id="PTHR18901">
    <property type="entry name" value="2-DEOXYGLUCOSE-6-PHOSPHATE PHOSPHATASE 2"/>
    <property type="match status" value="1"/>
</dbReference>
<dbReference type="GO" id="GO:0016791">
    <property type="term" value="F:phosphatase activity"/>
    <property type="evidence" value="ECO:0007669"/>
    <property type="project" value="UniProtKB-ARBA"/>
</dbReference>
<gene>
    <name evidence="1" type="ORF">TASIC1_0018000100</name>
</gene>
<proteinExistence type="predicted"/>
<dbReference type="InterPro" id="IPR023198">
    <property type="entry name" value="PGP-like_dom2"/>
</dbReference>
<dbReference type="PANTHER" id="PTHR18901:SF42">
    <property type="entry name" value="SUPERFAMILY HYDROLASE, PUTATIVE-RELATED"/>
    <property type="match status" value="1"/>
</dbReference>
<name>A0A6V8R5S3_TRIAP</name>
<evidence type="ECO:0000313" key="1">
    <source>
        <dbReference type="EMBL" id="GFP60397.1"/>
    </source>
</evidence>
<dbReference type="Gene3D" id="3.40.50.1000">
    <property type="entry name" value="HAD superfamily/HAD-like"/>
    <property type="match status" value="1"/>
</dbReference>
<dbReference type="EMBL" id="BLZH01000018">
    <property type="protein sequence ID" value="GFP60397.1"/>
    <property type="molecule type" value="Genomic_DNA"/>
</dbReference>
<dbReference type="OrthoDB" id="40579at2759"/>
<dbReference type="SUPFAM" id="SSF56784">
    <property type="entry name" value="HAD-like"/>
    <property type="match status" value="1"/>
</dbReference>
<evidence type="ECO:0000313" key="2">
    <source>
        <dbReference type="Proteomes" id="UP000517252"/>
    </source>
</evidence>
<dbReference type="Proteomes" id="UP000517252">
    <property type="component" value="Unassembled WGS sequence"/>
</dbReference>
<organism evidence="1 2">
    <name type="scientific">Trichoderma asperellum</name>
    <name type="common">Filamentous fungus</name>
    <dbReference type="NCBI Taxonomy" id="101201"/>
    <lineage>
        <taxon>Eukaryota</taxon>
        <taxon>Fungi</taxon>
        <taxon>Dikarya</taxon>
        <taxon>Ascomycota</taxon>
        <taxon>Pezizomycotina</taxon>
        <taxon>Sordariomycetes</taxon>
        <taxon>Hypocreomycetidae</taxon>
        <taxon>Hypocreales</taxon>
        <taxon>Hypocreaceae</taxon>
        <taxon>Trichoderma</taxon>
    </lineage>
</organism>
<dbReference type="InterPro" id="IPR041492">
    <property type="entry name" value="HAD_2"/>
</dbReference>
<sequence length="262" mass="29151">MDGLLINSEDIITQSTNQLLEKYSRPALTRSVRAQLMGIPDSTNGDVFHNWAKLPISREQFARESSQQMHMLFPSCEPLPGAEKLLSNLSRARSASLGDKIELALASSTKSRSYELKMSRPETKRLLDSFQPGKRILGDDPRVPKGRGKPAPDMYLVALQSLNSTTAGAERRPILPRECLVFEDSVIGVEAGRRAGMRVVWVPHPDLAVEYQERQKLVLAGRTGLVEIGDSWQLGEVDDGWAECISSLEQFDYNKYGIVVPL</sequence>
<protein>
    <submittedName>
        <fullName evidence="1">Uncharacterized protein C4C5.01</fullName>
    </submittedName>
</protein>
<dbReference type="InterPro" id="IPR023214">
    <property type="entry name" value="HAD_sf"/>
</dbReference>
<dbReference type="Pfam" id="PF13419">
    <property type="entry name" value="HAD_2"/>
    <property type="match status" value="1"/>
</dbReference>